<feature type="region of interest" description="Disordered" evidence="2">
    <location>
        <begin position="1632"/>
        <end position="1660"/>
    </location>
</feature>
<name>A0A6G0TJP8_APHGL</name>
<dbReference type="InterPro" id="IPR000477">
    <property type="entry name" value="RT_dom"/>
</dbReference>
<feature type="compositionally biased region" description="Basic and acidic residues" evidence="2">
    <location>
        <begin position="1342"/>
        <end position="1354"/>
    </location>
</feature>
<feature type="compositionally biased region" description="Polar residues" evidence="2">
    <location>
        <begin position="1315"/>
        <end position="1327"/>
    </location>
</feature>
<accession>A0A6G0TJP8</accession>
<dbReference type="PROSITE" id="PS50158">
    <property type="entry name" value="ZF_CCHC"/>
    <property type="match status" value="1"/>
</dbReference>
<dbReference type="GO" id="GO:0003824">
    <property type="term" value="F:catalytic activity"/>
    <property type="evidence" value="ECO:0007669"/>
    <property type="project" value="InterPro"/>
</dbReference>
<feature type="compositionally biased region" description="Low complexity" evidence="2">
    <location>
        <begin position="131"/>
        <end position="142"/>
    </location>
</feature>
<dbReference type="InterPro" id="IPR001878">
    <property type="entry name" value="Znf_CCHC"/>
</dbReference>
<gene>
    <name evidence="4" type="ORF">AGLY_008806</name>
</gene>
<organism evidence="4 5">
    <name type="scientific">Aphis glycines</name>
    <name type="common">Soybean aphid</name>
    <dbReference type="NCBI Taxonomy" id="307491"/>
    <lineage>
        <taxon>Eukaryota</taxon>
        <taxon>Metazoa</taxon>
        <taxon>Ecdysozoa</taxon>
        <taxon>Arthropoda</taxon>
        <taxon>Hexapoda</taxon>
        <taxon>Insecta</taxon>
        <taxon>Pterygota</taxon>
        <taxon>Neoptera</taxon>
        <taxon>Paraneoptera</taxon>
        <taxon>Hemiptera</taxon>
        <taxon>Sternorrhyncha</taxon>
        <taxon>Aphidomorpha</taxon>
        <taxon>Aphidoidea</taxon>
        <taxon>Aphididae</taxon>
        <taxon>Aphidini</taxon>
        <taxon>Aphis</taxon>
        <taxon>Aphis</taxon>
    </lineage>
</organism>
<feature type="region of interest" description="Disordered" evidence="2">
    <location>
        <begin position="39"/>
        <end position="101"/>
    </location>
</feature>
<sequence>MSKALDDEVTAAPNTKREIKALIAQLSSGVRGLIQWGRRTGKVSVSTSSRGIQTEPDTKKTSAENRTTETQPSSHKENVEGEMQASGDTVPSPDRSRFEFSASIEGLRQQIKAQCEVIGKLADQVDEIQKHQQQQHQKPPKQQVEREPRTQSHQLQEQKQRTVPQGPPHEEGVSKWSEVVRKKKKPKIKVQSPAEEAANTPQTRSKNTRGDAFRLVKRRTPKTEAIMIDQLAEGETYASVMKRVTSIDLNPLGVTVKGAKRSKAGGIIIEVDGKEDADRLADGIREAVGATAAVRRPTRSTPIHIRDVPNWIEEAEVVSHLVRFDSCFGDCQIRIADNQAGRTAFCRIPMKVASKVADAGRIRIGWAMCRVKLLEKKDSVCYKCQGTGHIAAACTSETKPKACFKCKSLEHLARECVAPPRQKIESARGKQEDLLRQHVVEQGVEVVLITDPYSVPEGSTSWLTSSGTQRAAIWLAGSGVTAAEVHRDPEFMSARLNGIQTFSCYASPNKSMAEFEDFLQRLEVKVRAVEPGVPVLITGDFNARSAAWGDWCRNTRGDDLSTLFSSLGLQVLNEGSKPTFVGIGRGSIVDLTVVSESLVGHVSGWHVCDEVESMSDHQYIAFTLEASRNGGPTNPWVPRGWKTDGEISSQDVEIGLLLAKWTGERALFAASANADQRARAVQQSITVACDFALRRLTPSPPGKPPAYWWNAEIASKRRDCVAAKRAKTRCIAKVHRRRARGQNSISEEEAATATNAIYKEARKGLKYAIAQSKTRCWNELLATIDSDPWGKPNKLVARKLQGPSPTSKMECESVRRITDVLFPLHQPMTTQVLQATEMPPPFTIEEVNIAVERAKRKNTAPGMDNINGKIINVVHQICPSMLLGLYNQCIKEGVVPSGWKRARVILLKKGNKPEGEPSSYRPICLLNGSVIGPFLWNLAYDRVLRLQLPSGSSLIGFADDTLVISSGKTIPDLERITNETLALVSDEIKDIGLTLSVNKTEAVVFTNKYKYDVPRIVLDEQVIQPKNEMKYLGIVVERSLLFKVHIEEAVRKAEKMANALGRLMPNLGGPKESRRKLFVSITMSILLYGAPSWAETMSLVPKNKTIVNRVQRKALLRGICGYRTVSETATNILSGVPPADLLAEERSAMFNERRSATRCQLSPRAATMRKWKERIAEAKTGGWTKRLISDVDMWCGKKGDLDYHTTQILSGHGCFGVYLHKIKKEVSDMCHHCDMGPDSAEHTVVECPAWDEERRQLGHATGNTVTVDNLVPTMLDSPANWQAVKVFARAVMSKKEADERDREKPGGPRARMRNWASSSPTRSQRQSFCPGDVPSSPLDEGGGSRDRAGQRAEVTRGQIGQEPHVLRPRPVRGEKGGVFGVGSSKNNAKHQWARTVEEAPIGFCGGEPAPLRLPHLVGRGLGVRQNHWRADTAPKGNRAEGHKGVPDSVRRDRTLIGLYAAGLPASAREGEAEQASRTTPTPRSPADVFSHDEGHGEISDPGSIAATMGLLTQGPVDEETHPERQKHSPATGASNTTYTAWEGPHFPSACSAESPCTRRSTPCSTASAGNRSGRSCQTAWGTDYRWKPYPASSVYPGRGSPPRPRRAKTHYRRGHRVPAFAVQTGGRAAVIERGRGESPPSRCVRTEQKGSSRAAYLAGS</sequence>
<feature type="region of interest" description="Disordered" evidence="2">
    <location>
        <begin position="1293"/>
        <end position="1383"/>
    </location>
</feature>
<dbReference type="SUPFAM" id="SSF57756">
    <property type="entry name" value="Retrovirus zinc finger-like domains"/>
    <property type="match status" value="1"/>
</dbReference>
<evidence type="ECO:0000313" key="4">
    <source>
        <dbReference type="EMBL" id="KAE9534070.1"/>
    </source>
</evidence>
<feature type="compositionally biased region" description="Polar residues" evidence="2">
    <location>
        <begin position="1557"/>
        <end position="1577"/>
    </location>
</feature>
<evidence type="ECO:0000256" key="1">
    <source>
        <dbReference type="PROSITE-ProRule" id="PRU00047"/>
    </source>
</evidence>
<proteinExistence type="predicted"/>
<feature type="compositionally biased region" description="Basic and acidic residues" evidence="2">
    <location>
        <begin position="56"/>
        <end position="67"/>
    </location>
</feature>
<dbReference type="PANTHER" id="PTHR19446">
    <property type="entry name" value="REVERSE TRANSCRIPTASES"/>
    <property type="match status" value="1"/>
</dbReference>
<dbReference type="Proteomes" id="UP000475862">
    <property type="component" value="Unassembled WGS sequence"/>
</dbReference>
<feature type="compositionally biased region" description="Basic and acidic residues" evidence="2">
    <location>
        <begin position="1489"/>
        <end position="1498"/>
    </location>
</feature>
<feature type="domain" description="CCHC-type" evidence="3">
    <location>
        <begin position="381"/>
        <end position="396"/>
    </location>
</feature>
<dbReference type="InterPro" id="IPR036875">
    <property type="entry name" value="Znf_CCHC_sf"/>
</dbReference>
<dbReference type="InterPro" id="IPR036691">
    <property type="entry name" value="Endo/exonu/phosph_ase_sf"/>
</dbReference>
<dbReference type="Pfam" id="PF00098">
    <property type="entry name" value="zf-CCHC"/>
    <property type="match status" value="2"/>
</dbReference>
<reference evidence="4 5" key="1">
    <citation type="submission" date="2019-08" db="EMBL/GenBank/DDBJ databases">
        <title>The genome of the soybean aphid Biotype 1, its phylome, world population structure and adaptation to the North American continent.</title>
        <authorList>
            <person name="Giordano R."/>
            <person name="Donthu R.K."/>
            <person name="Hernandez A.G."/>
            <person name="Wright C.L."/>
            <person name="Zimin A.V."/>
        </authorList>
    </citation>
    <scope>NUCLEOTIDE SEQUENCE [LARGE SCALE GENOMIC DNA]</scope>
    <source>
        <tissue evidence="4">Whole aphids</tissue>
    </source>
</reference>
<keyword evidence="5" id="KW-1185">Reference proteome</keyword>
<dbReference type="Pfam" id="PF14529">
    <property type="entry name" value="Exo_endo_phos_2"/>
    <property type="match status" value="1"/>
</dbReference>
<feature type="region of interest" description="Disordered" evidence="2">
    <location>
        <begin position="1550"/>
        <end position="1577"/>
    </location>
</feature>
<feature type="compositionally biased region" description="Basic and acidic residues" evidence="2">
    <location>
        <begin position="143"/>
        <end position="160"/>
    </location>
</feature>
<keyword evidence="1" id="KW-0479">Metal-binding</keyword>
<feature type="region of interest" description="Disordered" evidence="2">
    <location>
        <begin position="1515"/>
        <end position="1537"/>
    </location>
</feature>
<evidence type="ECO:0000259" key="3">
    <source>
        <dbReference type="PROSITE" id="PS50158"/>
    </source>
</evidence>
<dbReference type="InterPro" id="IPR005135">
    <property type="entry name" value="Endo/exonuclease/phosphatase"/>
</dbReference>
<comment type="caution">
    <text evidence="4">The sequence shown here is derived from an EMBL/GenBank/DDBJ whole genome shotgun (WGS) entry which is preliminary data.</text>
</comment>
<keyword evidence="1" id="KW-0863">Zinc-finger</keyword>
<dbReference type="SUPFAM" id="SSF56219">
    <property type="entry name" value="DNase I-like"/>
    <property type="match status" value="1"/>
</dbReference>
<protein>
    <recommendedName>
        <fullName evidence="3">CCHC-type domain-containing protein</fullName>
    </recommendedName>
</protein>
<evidence type="ECO:0000313" key="5">
    <source>
        <dbReference type="Proteomes" id="UP000475862"/>
    </source>
</evidence>
<dbReference type="OrthoDB" id="6629405at2759"/>
<dbReference type="Gene3D" id="3.60.10.10">
    <property type="entry name" value="Endonuclease/exonuclease/phosphatase"/>
    <property type="match status" value="1"/>
</dbReference>
<feature type="compositionally biased region" description="Polar residues" evidence="2">
    <location>
        <begin position="43"/>
        <end position="52"/>
    </location>
</feature>
<feature type="region of interest" description="Disordered" evidence="2">
    <location>
        <begin position="1461"/>
        <end position="1503"/>
    </location>
</feature>
<dbReference type="SMART" id="SM00343">
    <property type="entry name" value="ZnF_C2HC"/>
    <property type="match status" value="2"/>
</dbReference>
<feature type="compositionally biased region" description="Basic and acidic residues" evidence="2">
    <location>
        <begin position="1293"/>
        <end position="1306"/>
    </location>
</feature>
<dbReference type="GO" id="GO:0003676">
    <property type="term" value="F:nucleic acid binding"/>
    <property type="evidence" value="ECO:0007669"/>
    <property type="project" value="InterPro"/>
</dbReference>
<feature type="region of interest" description="Disordered" evidence="2">
    <location>
        <begin position="127"/>
        <end position="211"/>
    </location>
</feature>
<keyword evidence="1" id="KW-0862">Zinc</keyword>
<dbReference type="EMBL" id="VYZN01000030">
    <property type="protein sequence ID" value="KAE9534070.1"/>
    <property type="molecule type" value="Genomic_DNA"/>
</dbReference>
<evidence type="ECO:0000256" key="2">
    <source>
        <dbReference type="SAM" id="MobiDB-lite"/>
    </source>
</evidence>
<dbReference type="Gene3D" id="4.10.60.10">
    <property type="entry name" value="Zinc finger, CCHC-type"/>
    <property type="match status" value="1"/>
</dbReference>
<dbReference type="Pfam" id="PF00078">
    <property type="entry name" value="RVT_1"/>
    <property type="match status" value="1"/>
</dbReference>
<dbReference type="CDD" id="cd09077">
    <property type="entry name" value="R1-I-EN"/>
    <property type="match status" value="1"/>
</dbReference>
<dbReference type="GO" id="GO:0008270">
    <property type="term" value="F:zinc ion binding"/>
    <property type="evidence" value="ECO:0007669"/>
    <property type="project" value="UniProtKB-KW"/>
</dbReference>